<accession>A0A238J3L1</accession>
<evidence type="ECO:0000256" key="2">
    <source>
        <dbReference type="ARBA" id="ARBA00022448"/>
    </source>
</evidence>
<keyword evidence="2 7" id="KW-0813">Transport</keyword>
<keyword evidence="4 7" id="KW-0812">Transmembrane</keyword>
<feature type="domain" description="ABC transmembrane type-1" evidence="8">
    <location>
        <begin position="96"/>
        <end position="286"/>
    </location>
</feature>
<evidence type="ECO:0000313" key="9">
    <source>
        <dbReference type="EMBL" id="SMX25246.1"/>
    </source>
</evidence>
<protein>
    <submittedName>
        <fullName evidence="9">Glutathione transport system permease protein GsiD</fullName>
    </submittedName>
</protein>
<name>A0A238J3L1_9RHOB</name>
<dbReference type="InterPro" id="IPR000515">
    <property type="entry name" value="MetI-like"/>
</dbReference>
<evidence type="ECO:0000259" key="8">
    <source>
        <dbReference type="PROSITE" id="PS50928"/>
    </source>
</evidence>
<dbReference type="GO" id="GO:0005886">
    <property type="term" value="C:plasma membrane"/>
    <property type="evidence" value="ECO:0007669"/>
    <property type="project" value="UniProtKB-SubCell"/>
</dbReference>
<feature type="transmembrane region" description="Helical" evidence="7">
    <location>
        <begin position="206"/>
        <end position="226"/>
    </location>
</feature>
<dbReference type="Pfam" id="PF12911">
    <property type="entry name" value="OppC_N"/>
    <property type="match status" value="1"/>
</dbReference>
<keyword evidence="6 7" id="KW-0472">Membrane</keyword>
<evidence type="ECO:0000256" key="3">
    <source>
        <dbReference type="ARBA" id="ARBA00022475"/>
    </source>
</evidence>
<proteinExistence type="inferred from homology"/>
<evidence type="ECO:0000256" key="6">
    <source>
        <dbReference type="ARBA" id="ARBA00023136"/>
    </source>
</evidence>
<comment type="subcellular location">
    <subcellularLocation>
        <location evidence="1 7">Cell membrane</location>
        <topology evidence="1 7">Multi-pass membrane protein</topology>
    </subcellularLocation>
</comment>
<feature type="transmembrane region" description="Helical" evidence="7">
    <location>
        <begin position="144"/>
        <end position="169"/>
    </location>
</feature>
<dbReference type="SUPFAM" id="SSF161098">
    <property type="entry name" value="MetI-like"/>
    <property type="match status" value="1"/>
</dbReference>
<evidence type="ECO:0000313" key="10">
    <source>
        <dbReference type="Proteomes" id="UP000201838"/>
    </source>
</evidence>
<dbReference type="GO" id="GO:0055085">
    <property type="term" value="P:transmembrane transport"/>
    <property type="evidence" value="ECO:0007669"/>
    <property type="project" value="InterPro"/>
</dbReference>
<dbReference type="Proteomes" id="UP000201838">
    <property type="component" value="Unassembled WGS sequence"/>
</dbReference>
<dbReference type="AlphaFoldDB" id="A0A238J3L1"/>
<dbReference type="CDD" id="cd06261">
    <property type="entry name" value="TM_PBP2"/>
    <property type="match status" value="1"/>
</dbReference>
<feature type="transmembrane region" description="Helical" evidence="7">
    <location>
        <begin position="264"/>
        <end position="289"/>
    </location>
</feature>
<evidence type="ECO:0000256" key="5">
    <source>
        <dbReference type="ARBA" id="ARBA00022989"/>
    </source>
</evidence>
<keyword evidence="5 7" id="KW-1133">Transmembrane helix</keyword>
<keyword evidence="10" id="KW-1185">Reference proteome</keyword>
<feature type="transmembrane region" description="Helical" evidence="7">
    <location>
        <begin position="20"/>
        <end position="45"/>
    </location>
</feature>
<dbReference type="Pfam" id="PF00528">
    <property type="entry name" value="BPD_transp_1"/>
    <property type="match status" value="1"/>
</dbReference>
<dbReference type="InterPro" id="IPR035906">
    <property type="entry name" value="MetI-like_sf"/>
</dbReference>
<dbReference type="Gene3D" id="1.10.3720.10">
    <property type="entry name" value="MetI-like"/>
    <property type="match status" value="1"/>
</dbReference>
<organism evidence="9 10">
    <name type="scientific">Boseongicola aestuarii</name>
    <dbReference type="NCBI Taxonomy" id="1470561"/>
    <lineage>
        <taxon>Bacteria</taxon>
        <taxon>Pseudomonadati</taxon>
        <taxon>Pseudomonadota</taxon>
        <taxon>Alphaproteobacteria</taxon>
        <taxon>Rhodobacterales</taxon>
        <taxon>Paracoccaceae</taxon>
        <taxon>Boseongicola</taxon>
    </lineage>
</organism>
<dbReference type="PANTHER" id="PTHR43386">
    <property type="entry name" value="OLIGOPEPTIDE TRANSPORT SYSTEM PERMEASE PROTEIN APPC"/>
    <property type="match status" value="1"/>
</dbReference>
<evidence type="ECO:0000256" key="4">
    <source>
        <dbReference type="ARBA" id="ARBA00022692"/>
    </source>
</evidence>
<feature type="transmembrane region" description="Helical" evidence="7">
    <location>
        <begin position="98"/>
        <end position="124"/>
    </location>
</feature>
<dbReference type="PANTHER" id="PTHR43386:SF25">
    <property type="entry name" value="PEPTIDE ABC TRANSPORTER PERMEASE PROTEIN"/>
    <property type="match status" value="1"/>
</dbReference>
<gene>
    <name evidence="9" type="primary">gsiD_4</name>
    <name evidence="9" type="ORF">BOA8489_03382</name>
</gene>
<comment type="similarity">
    <text evidence="7">Belongs to the binding-protein-dependent transport system permease family.</text>
</comment>
<dbReference type="InterPro" id="IPR025966">
    <property type="entry name" value="OppC_N"/>
</dbReference>
<evidence type="ECO:0000256" key="1">
    <source>
        <dbReference type="ARBA" id="ARBA00004651"/>
    </source>
</evidence>
<reference evidence="10" key="1">
    <citation type="submission" date="2017-05" db="EMBL/GenBank/DDBJ databases">
        <authorList>
            <person name="Rodrigo-Torres L."/>
            <person name="Arahal R. D."/>
            <person name="Lucena T."/>
        </authorList>
    </citation>
    <scope>NUCLEOTIDE SEQUENCE [LARGE SCALE GENOMIC DNA]</scope>
    <source>
        <strain evidence="10">CECT 8489</strain>
    </source>
</reference>
<dbReference type="RefSeq" id="WP_093975448.1">
    <property type="nucleotide sequence ID" value="NZ_FXXQ01000014.1"/>
</dbReference>
<dbReference type="OrthoDB" id="9766870at2"/>
<dbReference type="PROSITE" id="PS50928">
    <property type="entry name" value="ABC_TM1"/>
    <property type="match status" value="1"/>
</dbReference>
<keyword evidence="3" id="KW-1003">Cell membrane</keyword>
<sequence length="300" mass="32659">MPRADIAEHFEPHSKLRAMLAAITASPGLVKVALLWLLLIVFIAITARWIMPYDYQATSLLTRLLPPGATGLDGNFHLLGTDHLGRDVLSRLFTSIQLTMSVAVFGTLFGAVVGSSIGFVAARFRGWVDDIIMVLVDFQASMPFVIIALSVIAVTGTGNLLLFVLLVGFQGWERYARISRGLTLSAVNHGYAASVRLLGGGTMRVYLLHILPNIMAALIVQVSINFPETVILETSMSFLGVGIQPPNTSLGNLLSYGRDYLLNAWWIAGIPGMTIFLTTLSMSIVGDWLRDVLDPTTSRR</sequence>
<dbReference type="InterPro" id="IPR050366">
    <property type="entry name" value="BP-dependent_transpt_permease"/>
</dbReference>
<evidence type="ECO:0000256" key="7">
    <source>
        <dbReference type="RuleBase" id="RU363032"/>
    </source>
</evidence>
<dbReference type="EMBL" id="FXXQ01000014">
    <property type="protein sequence ID" value="SMX25246.1"/>
    <property type="molecule type" value="Genomic_DNA"/>
</dbReference>